<geneLocation type="mitochondrion"/>
<organism>
    <name type="scientific">Solanum tuberosum</name>
    <name type="common">Potato</name>
    <dbReference type="NCBI Taxonomy" id="4113"/>
    <lineage>
        <taxon>Eukaryota</taxon>
        <taxon>Viridiplantae</taxon>
        <taxon>Streptophyta</taxon>
        <taxon>Embryophyta</taxon>
        <taxon>Tracheophyta</taxon>
        <taxon>Spermatophyta</taxon>
        <taxon>Magnoliopsida</taxon>
        <taxon>eudicotyledons</taxon>
        <taxon>Gunneridae</taxon>
        <taxon>Pentapetalae</taxon>
        <taxon>asterids</taxon>
        <taxon>lamiids</taxon>
        <taxon>Solanales</taxon>
        <taxon>Solanaceae</taxon>
        <taxon>Solanoideae</taxon>
        <taxon>Solaneae</taxon>
        <taxon>Solanum</taxon>
    </lineage>
</organism>
<sequence>KLANSVDLGTLRDPQQDAERVK</sequence>
<keyword id="KW-0903">Direct protein sequencing</keyword>
<accession>Q9T2R2</accession>
<dbReference type="EC" id="1.10.2.2"/>
<name>Q9T2R2_SOLTU</name>
<evidence type="ECO:0000256" key="1">
    <source>
        <dbReference type="SAM" id="MobiDB-lite"/>
    </source>
</evidence>
<feature type="region of interest" description="Disordered" evidence="1">
    <location>
        <begin position="1"/>
        <end position="22"/>
    </location>
</feature>
<proteinExistence type="evidence at protein level"/>
<protein>
    <submittedName>
        <fullName>Cytochrome-C reductase 25 kDa subunit</fullName>
        <ecNumber>1.10.2.2</ecNumber>
    </submittedName>
</protein>
<reference key="1">
    <citation type="journal article" date="1994" name="Planta">
        <title>Molecular identification of the ten subunits of cytochrome-c reductase from potato mitochondria.</title>
        <authorList>
            <person name="Braun H.-P."/>
            <person name="Kruft V."/>
            <person name="Schmitz U.K."/>
        </authorList>
    </citation>
    <scope>PROTEIN SEQUENCE</scope>
</reference>
<dbReference type="AlphaFoldDB" id="Q9T2R2"/>